<protein>
    <recommendedName>
        <fullName evidence="3">SMI1/KNR4 family protein</fullName>
    </recommendedName>
</protein>
<evidence type="ECO:0000313" key="2">
    <source>
        <dbReference type="Proteomes" id="UP001596003"/>
    </source>
</evidence>
<proteinExistence type="predicted"/>
<evidence type="ECO:0000313" key="1">
    <source>
        <dbReference type="EMBL" id="MFC4476569.1"/>
    </source>
</evidence>
<reference evidence="2" key="1">
    <citation type="journal article" date="2019" name="Int. J. Syst. Evol. Microbiol.">
        <title>The Global Catalogue of Microorganisms (GCM) 10K type strain sequencing project: providing services to taxonomists for standard genome sequencing and annotation.</title>
        <authorList>
            <consortium name="The Broad Institute Genomics Platform"/>
            <consortium name="The Broad Institute Genome Sequencing Center for Infectious Disease"/>
            <person name="Wu L."/>
            <person name="Ma J."/>
        </authorList>
    </citation>
    <scope>NUCLEOTIDE SEQUENCE [LARGE SCALE GENOMIC DNA]</scope>
    <source>
        <strain evidence="2">NBRC 103627</strain>
    </source>
</reference>
<keyword evidence="2" id="KW-1185">Reference proteome</keyword>
<dbReference type="Proteomes" id="UP001596003">
    <property type="component" value="Unassembled WGS sequence"/>
</dbReference>
<evidence type="ECO:0008006" key="3">
    <source>
        <dbReference type="Google" id="ProtNLM"/>
    </source>
</evidence>
<name>A0ABV8ZAZ0_9FLAO</name>
<accession>A0ABV8ZAZ0</accession>
<dbReference type="RefSeq" id="WP_379795985.1">
    <property type="nucleotide sequence ID" value="NZ_JBHSFY010000003.1"/>
</dbReference>
<gene>
    <name evidence="1" type="ORF">ACFO3N_05785</name>
</gene>
<sequence length="223" mass="26447">MISTKNLQLMPNKDDLQRICKAISVLDAIFCDEWEFRYYSYNSKWAEGEEFCEMRDGSGDHMLILFLKNNCIINGLAKEYCSQVASKEDLTLGMPEIYNDFIFGEPVSSRGTDFCLWTNNGGEWEVGNIRMNDDGSEELLNIFDGNPETYINWAYEYFFDYTQDEDEEEDDYKAKPTSFEPVFEIYQEKKLTKEMVLLLDKNFDDWKRLEEDLKEINYHYDFN</sequence>
<organism evidence="1 2">
    <name type="scientific">Flavobacterium chungangensis</name>
    <dbReference type="NCBI Taxonomy" id="2708132"/>
    <lineage>
        <taxon>Bacteria</taxon>
        <taxon>Pseudomonadati</taxon>
        <taxon>Bacteroidota</taxon>
        <taxon>Flavobacteriia</taxon>
        <taxon>Flavobacteriales</taxon>
        <taxon>Flavobacteriaceae</taxon>
        <taxon>Flavobacterium</taxon>
    </lineage>
</organism>
<comment type="caution">
    <text evidence="1">The sequence shown here is derived from an EMBL/GenBank/DDBJ whole genome shotgun (WGS) entry which is preliminary data.</text>
</comment>
<dbReference type="EMBL" id="JBHSFY010000003">
    <property type="protein sequence ID" value="MFC4476569.1"/>
    <property type="molecule type" value="Genomic_DNA"/>
</dbReference>